<dbReference type="OrthoDB" id="9789109at2"/>
<accession>A0A0S4KPY8</accession>
<dbReference type="STRING" id="1715989.NITINOP_1524"/>
<dbReference type="InterPro" id="IPR007438">
    <property type="entry name" value="DUF488"/>
</dbReference>
<name>A0A0S4KPY8_9BACT</name>
<dbReference type="RefSeq" id="WP_062484511.1">
    <property type="nucleotide sequence ID" value="NZ_LN885086.1"/>
</dbReference>
<evidence type="ECO:0008006" key="3">
    <source>
        <dbReference type="Google" id="ProtNLM"/>
    </source>
</evidence>
<proteinExistence type="predicted"/>
<dbReference type="EMBL" id="LN885086">
    <property type="protein sequence ID" value="CUQ66499.1"/>
    <property type="molecule type" value="Genomic_DNA"/>
</dbReference>
<reference evidence="2" key="1">
    <citation type="submission" date="2015-09" db="EMBL/GenBank/DDBJ databases">
        <authorList>
            <person name="Daims H."/>
        </authorList>
    </citation>
    <scope>NUCLEOTIDE SEQUENCE [LARGE SCALE GENOMIC DNA]</scope>
</reference>
<protein>
    <recommendedName>
        <fullName evidence="3">HhH-GPD domain-containing protein</fullName>
    </recommendedName>
</protein>
<dbReference type="PANTHER" id="PTHR39337:SF1">
    <property type="entry name" value="BLR5642 PROTEIN"/>
    <property type="match status" value="1"/>
</dbReference>
<dbReference type="PANTHER" id="PTHR39337">
    <property type="entry name" value="BLR5642 PROTEIN"/>
    <property type="match status" value="1"/>
</dbReference>
<dbReference type="KEGG" id="nio:NITINOP_1524"/>
<evidence type="ECO:0000313" key="1">
    <source>
        <dbReference type="EMBL" id="CUQ66499.1"/>
    </source>
</evidence>
<keyword evidence="2" id="KW-1185">Reference proteome</keyword>
<sequence>MTGSLPTLWTIGHSTRPVEEFIALLSTHGIRRLIDVRTIPRSKHNPQFNRDTLANALAGAGIGYRHEAKLGGLRKPQKDSINLGWRNASFRGYADYMQTEEFRRAVQGLMAWGTDIKTAIMCAEAVPWRCHRSLIADSLAAKGWEVRHILSKTKADRHRMTSFATYEKGVLSYPDPLSRLF</sequence>
<evidence type="ECO:0000313" key="2">
    <source>
        <dbReference type="Proteomes" id="UP000066284"/>
    </source>
</evidence>
<dbReference type="Pfam" id="PF04343">
    <property type="entry name" value="DUF488"/>
    <property type="match status" value="1"/>
</dbReference>
<dbReference type="PIRSF" id="PIRSF024492">
    <property type="entry name" value="UCP024492"/>
    <property type="match status" value="1"/>
</dbReference>
<gene>
    <name evidence="1" type="ORF">NITINOP_1524</name>
</gene>
<dbReference type="Proteomes" id="UP000066284">
    <property type="component" value="Chromosome 1"/>
</dbReference>
<dbReference type="InterPro" id="IPR014519">
    <property type="entry name" value="UCP024492"/>
</dbReference>
<organism evidence="1 2">
    <name type="scientific">Candidatus Nitrospira inopinata</name>
    <dbReference type="NCBI Taxonomy" id="1715989"/>
    <lineage>
        <taxon>Bacteria</taxon>
        <taxon>Pseudomonadati</taxon>
        <taxon>Nitrospirota</taxon>
        <taxon>Nitrospiria</taxon>
        <taxon>Nitrospirales</taxon>
        <taxon>Nitrospiraceae</taxon>
        <taxon>Nitrospira</taxon>
    </lineage>
</organism>
<dbReference type="AlphaFoldDB" id="A0A0S4KPY8"/>